<proteinExistence type="predicted"/>
<dbReference type="EMBL" id="JADKIO010000009">
    <property type="protein sequence ID" value="MBK9797518.1"/>
    <property type="molecule type" value="Genomic_DNA"/>
</dbReference>
<gene>
    <name evidence="2" type="ORF">IPP58_13680</name>
</gene>
<evidence type="ECO:0000313" key="2">
    <source>
        <dbReference type="EMBL" id="MBK9797518.1"/>
    </source>
</evidence>
<comment type="caution">
    <text evidence="2">The sequence shown here is derived from an EMBL/GenBank/DDBJ whole genome shotgun (WGS) entry which is preliminary data.</text>
</comment>
<dbReference type="AlphaFoldDB" id="A0A9D7SJP3"/>
<feature type="compositionally biased region" description="Basic and acidic residues" evidence="1">
    <location>
        <begin position="45"/>
        <end position="55"/>
    </location>
</feature>
<dbReference type="Proteomes" id="UP000886657">
    <property type="component" value="Unassembled WGS sequence"/>
</dbReference>
<protein>
    <submittedName>
        <fullName evidence="2">Uncharacterized protein</fullName>
    </submittedName>
</protein>
<feature type="region of interest" description="Disordered" evidence="1">
    <location>
        <begin position="39"/>
        <end position="67"/>
    </location>
</feature>
<reference evidence="2" key="1">
    <citation type="submission" date="2020-10" db="EMBL/GenBank/DDBJ databases">
        <title>Connecting structure to function with the recovery of over 1000 high-quality activated sludge metagenome-assembled genomes encoding full-length rRNA genes using long-read sequencing.</title>
        <authorList>
            <person name="Singleton C.M."/>
            <person name="Petriglieri F."/>
            <person name="Kristensen J.M."/>
            <person name="Kirkegaard R.H."/>
            <person name="Michaelsen T.Y."/>
            <person name="Andersen M.H."/>
            <person name="Karst S.M."/>
            <person name="Dueholm M.S."/>
            <person name="Nielsen P.H."/>
            <person name="Albertsen M."/>
        </authorList>
    </citation>
    <scope>NUCLEOTIDE SEQUENCE</scope>
    <source>
        <strain evidence="2">Skiv_18-Q3-R9-52_MAXAC.067</strain>
    </source>
</reference>
<evidence type="ECO:0000256" key="1">
    <source>
        <dbReference type="SAM" id="MobiDB-lite"/>
    </source>
</evidence>
<organism evidence="2 3">
    <name type="scientific">Candidatus Geothrix skivensis</name>
    <dbReference type="NCBI Taxonomy" id="2954439"/>
    <lineage>
        <taxon>Bacteria</taxon>
        <taxon>Pseudomonadati</taxon>
        <taxon>Acidobacteriota</taxon>
        <taxon>Holophagae</taxon>
        <taxon>Holophagales</taxon>
        <taxon>Holophagaceae</taxon>
        <taxon>Geothrix</taxon>
    </lineage>
</organism>
<accession>A0A9D7SJP3</accession>
<evidence type="ECO:0000313" key="3">
    <source>
        <dbReference type="Proteomes" id="UP000886657"/>
    </source>
</evidence>
<name>A0A9D7SJP3_9BACT</name>
<sequence length="67" mass="7267">MTLTEADLDASDKPANAVWIQVAATIGGEGNWGKGLCGSRHKQPDRHPNFGEGKQRWMCKVKTSPTS</sequence>